<dbReference type="InterPro" id="IPR000182">
    <property type="entry name" value="GNAT_dom"/>
</dbReference>
<dbReference type="OrthoDB" id="157327at2"/>
<evidence type="ECO:0000313" key="2">
    <source>
        <dbReference type="EMBL" id="GAP12483.1"/>
    </source>
</evidence>
<dbReference type="EMBL" id="DF967972">
    <property type="protein sequence ID" value="GAP12483.1"/>
    <property type="molecule type" value="Genomic_DNA"/>
</dbReference>
<dbReference type="PANTHER" id="PTHR37817">
    <property type="entry name" value="N-ACETYLTRANSFERASE EIS"/>
    <property type="match status" value="1"/>
</dbReference>
<protein>
    <submittedName>
        <fullName evidence="2">Predicted acetyltransferase</fullName>
    </submittedName>
</protein>
<dbReference type="SUPFAM" id="SSF55729">
    <property type="entry name" value="Acyl-CoA N-acyltransferases (Nat)"/>
    <property type="match status" value="1"/>
</dbReference>
<name>A0A0S7BDF1_9CHLR</name>
<dbReference type="STRING" id="360412.LARV_00218"/>
<gene>
    <name evidence="2" type="ORF">LARV_00218</name>
</gene>
<dbReference type="RefSeq" id="WP_075071905.1">
    <property type="nucleotide sequence ID" value="NZ_DF967972.1"/>
</dbReference>
<organism evidence="2">
    <name type="scientific">Longilinea arvoryzae</name>
    <dbReference type="NCBI Taxonomy" id="360412"/>
    <lineage>
        <taxon>Bacteria</taxon>
        <taxon>Bacillati</taxon>
        <taxon>Chloroflexota</taxon>
        <taxon>Anaerolineae</taxon>
        <taxon>Anaerolineales</taxon>
        <taxon>Anaerolineaceae</taxon>
        <taxon>Longilinea</taxon>
    </lineage>
</organism>
<dbReference type="GO" id="GO:0030649">
    <property type="term" value="P:aminoglycoside antibiotic catabolic process"/>
    <property type="evidence" value="ECO:0007669"/>
    <property type="project" value="TreeGrafter"/>
</dbReference>
<reference evidence="2" key="1">
    <citation type="submission" date="2015-07" db="EMBL/GenBank/DDBJ databases">
        <title>Draft Genome Sequences of Anaerolinea thermolimosa IMO-1, Bellilinea caldifistulae GOMI-1, Leptolinea tardivitalis YMTK-2, Levilinea saccharolytica KIBI-1,Longilinea arvoryzae KOME-1, Previously Described as Members of the Anaerolineaceae (Chloroflexi).</title>
        <authorList>
            <person name="Sekiguchi Y."/>
            <person name="Ohashi A."/>
            <person name="Matsuura N."/>
            <person name="Tourlousse M.D."/>
        </authorList>
    </citation>
    <scope>NUCLEOTIDE SEQUENCE [LARGE SCALE GENOMIC DNA]</scope>
    <source>
        <strain evidence="2">KOME-1</strain>
    </source>
</reference>
<keyword evidence="3" id="KW-1185">Reference proteome</keyword>
<feature type="domain" description="N-acetyltransferase" evidence="1">
    <location>
        <begin position="17"/>
        <end position="164"/>
    </location>
</feature>
<sequence length="424" mass="47136">MIDPHEPIFSVELPESLTLRSVSTYDELERVAAFNGLIHGPEVIGFTANLFAAHPDTRGRDLLYIKNENNEVIASGCLIPWKLHFGEVDLLAGELGIVGTREDYRGRGLNRHLMGAFWQRFADRGCLLSIIQGIPYFYRQYGYEYAHLPLEGGWRLQPDQIPAPITEGYTFRPAVPDDAMLLAALYEAQAGYQDISARRTAGIWRYLLSDLRKPDAMEHETLVVVSPQGDPAGYIRLPKYRFYENLIAVDECSELSFPAGLAVLNELARRALAQGQDGIRFNLPPTSGLLKLAQAYGAASLGGYSWQVRVPDMAALLTHLGPVFSARLAGSPFSGLNRKLSLDLYRQHIEMDFCGGALKSAVFVKHCQDPILRIPPEQAVPLVLGGRTLDEISASYPDASPQHLWKPLIQVLFPKTRAFLATIY</sequence>
<dbReference type="Pfam" id="PF13527">
    <property type="entry name" value="Acetyltransf_9"/>
    <property type="match status" value="1"/>
</dbReference>
<dbReference type="PROSITE" id="PS51186">
    <property type="entry name" value="GNAT"/>
    <property type="match status" value="1"/>
</dbReference>
<accession>A0A0S7BDF1</accession>
<dbReference type="AlphaFoldDB" id="A0A0S7BDF1"/>
<dbReference type="InterPro" id="IPR016181">
    <property type="entry name" value="Acyl_CoA_acyltransferase"/>
</dbReference>
<evidence type="ECO:0000313" key="3">
    <source>
        <dbReference type="Proteomes" id="UP000055060"/>
    </source>
</evidence>
<dbReference type="InterPro" id="IPR051554">
    <property type="entry name" value="Acetyltransferase_Eis"/>
</dbReference>
<dbReference type="PANTHER" id="PTHR37817:SF1">
    <property type="entry name" value="N-ACETYLTRANSFERASE EIS"/>
    <property type="match status" value="1"/>
</dbReference>
<dbReference type="CDD" id="cd04301">
    <property type="entry name" value="NAT_SF"/>
    <property type="match status" value="1"/>
</dbReference>
<keyword evidence="2" id="KW-0808">Transferase</keyword>
<dbReference type="Proteomes" id="UP000055060">
    <property type="component" value="Unassembled WGS sequence"/>
</dbReference>
<proteinExistence type="predicted"/>
<evidence type="ECO:0000259" key="1">
    <source>
        <dbReference type="PROSITE" id="PS51186"/>
    </source>
</evidence>
<dbReference type="Gene3D" id="3.40.630.30">
    <property type="match status" value="2"/>
</dbReference>
<dbReference type="GO" id="GO:0034069">
    <property type="term" value="F:aminoglycoside N-acetyltransferase activity"/>
    <property type="evidence" value="ECO:0007669"/>
    <property type="project" value="TreeGrafter"/>
</dbReference>